<dbReference type="EMBL" id="JACHIA010000017">
    <property type="protein sequence ID" value="MBB6072734.1"/>
    <property type="molecule type" value="Genomic_DNA"/>
</dbReference>
<dbReference type="PANTHER" id="PTHR42878">
    <property type="entry name" value="TWO-COMPONENT HISTIDINE KINASE"/>
    <property type="match status" value="1"/>
</dbReference>
<dbReference type="InterPro" id="IPR029016">
    <property type="entry name" value="GAF-like_dom_sf"/>
</dbReference>
<evidence type="ECO:0000259" key="8">
    <source>
        <dbReference type="PROSITE" id="PS50109"/>
    </source>
</evidence>
<organism evidence="11 12">
    <name type="scientific">Longimicrobium terrae</name>
    <dbReference type="NCBI Taxonomy" id="1639882"/>
    <lineage>
        <taxon>Bacteria</taxon>
        <taxon>Pseudomonadati</taxon>
        <taxon>Gemmatimonadota</taxon>
        <taxon>Longimicrobiia</taxon>
        <taxon>Longimicrobiales</taxon>
        <taxon>Longimicrobiaceae</taxon>
        <taxon>Longimicrobium</taxon>
    </lineage>
</organism>
<gene>
    <name evidence="11" type="ORF">HNQ61_004397</name>
</gene>
<dbReference type="Gene3D" id="3.30.450.40">
    <property type="match status" value="1"/>
</dbReference>
<dbReference type="PANTHER" id="PTHR42878:SF15">
    <property type="entry name" value="BACTERIOPHYTOCHROME"/>
    <property type="match status" value="1"/>
</dbReference>
<dbReference type="Gene3D" id="3.30.565.10">
    <property type="entry name" value="Histidine kinase-like ATPase, C-terminal domain"/>
    <property type="match status" value="1"/>
</dbReference>
<dbReference type="SUPFAM" id="SSF55785">
    <property type="entry name" value="PYP-like sensor domain (PAS domain)"/>
    <property type="match status" value="4"/>
</dbReference>
<feature type="coiled-coil region" evidence="7">
    <location>
        <begin position="438"/>
        <end position="503"/>
    </location>
</feature>
<dbReference type="SUPFAM" id="SSF55874">
    <property type="entry name" value="ATPase domain of HSP90 chaperone/DNA topoisomerase II/histidine kinase"/>
    <property type="match status" value="1"/>
</dbReference>
<name>A0A841H410_9BACT</name>
<dbReference type="NCBIfam" id="TIGR00229">
    <property type="entry name" value="sensory_box"/>
    <property type="match status" value="2"/>
</dbReference>
<dbReference type="InterPro" id="IPR050351">
    <property type="entry name" value="BphY/WalK/GraS-like"/>
</dbReference>
<dbReference type="GO" id="GO:0007234">
    <property type="term" value="P:osmosensory signaling via phosphorelay pathway"/>
    <property type="evidence" value="ECO:0007669"/>
    <property type="project" value="TreeGrafter"/>
</dbReference>
<feature type="domain" description="PAC" evidence="10">
    <location>
        <begin position="395"/>
        <end position="450"/>
    </location>
</feature>
<dbReference type="InterPro" id="IPR003594">
    <property type="entry name" value="HATPase_dom"/>
</dbReference>
<proteinExistence type="predicted"/>
<evidence type="ECO:0000313" key="11">
    <source>
        <dbReference type="EMBL" id="MBB6072734.1"/>
    </source>
</evidence>
<feature type="domain" description="Histidine kinase" evidence="8">
    <location>
        <begin position="795"/>
        <end position="1007"/>
    </location>
</feature>
<evidence type="ECO:0000256" key="1">
    <source>
        <dbReference type="ARBA" id="ARBA00000085"/>
    </source>
</evidence>
<dbReference type="Gene3D" id="3.30.450.20">
    <property type="entry name" value="PAS domain"/>
    <property type="match status" value="4"/>
</dbReference>
<dbReference type="InterPro" id="IPR035965">
    <property type="entry name" value="PAS-like_dom_sf"/>
</dbReference>
<dbReference type="SMART" id="SM00388">
    <property type="entry name" value="HisKA"/>
    <property type="match status" value="1"/>
</dbReference>
<sequence>MTSIDSPTPDRADADHYRRQLQTVAANATLALFILDERQRCTFLNPAAERLTGFTLDELRGMPLHDYIHHTRPDGSPYPLEECPIDRAFPQNMREQGEEIFVHRDGHFYPVAFTASPIRDGERTVGTIIEARDITDELRAREEGALRARESALIAAVGTTLTQGGSLRDVLHGCTDATVEHMDAAIARIWTLNPAEQVLELQANSGPASSMETTARRAPLDSRLGRLARGGQPVLTHDFASDFDAVDPEGARREGVVAFAGYPLSVDGEVVGVMTLFARHPLPERTLDTLDLIADGIALAIARVRADEARERLVREVETQRSRLAAVFQQAPAFIATLRGPQHVFELANPPYEQLVGHRKVVGLPVIEALSEVAGQGFIDLLDNVYHNAEPFIGNEMPILLQRSPGAEMERHFLNFVYQPLVDADGSVSGILVHGVDITEQMEARRMVEEQAIELEAQKEELQQQASHLEDVQIELEASNEELQKANEELRNARDVAARESAHLAAIIEHAPVGIVIAEAPGGHIVAGNRRVEEIFRHPVLQSAAIEGYSEWVAYHPDGRRVEGHEYPLARVFGTGEVAGPDDYLYQRGDGTRAWVRITGAPIRDVNGELTGGLVVIDDIDAEKRAADEREQLIADLEVGRARLQQIFTESPAVMALYAGPEHVVTMVNPAWERIVGKTGAVGRPFREAFPEFRESGLFELLDHTYETGEPYVDPEVNVPIDRWGTGILEDSYWNLVWRPLAGEGPQGRDILVHAVDVTGQVRARKEVELKAEELARAARALEASNRELDQFAYVASHDLKAPLRGISNLSTWIEDDLGDAATPEVREQLAMLRGRAVRMEALIDGILQYSRAGRVRDTTDRVDTGALARDVVDLLAPPPGARITVQPGMPVIVTERLPLQQVLMNLIGNAIKYAGGGEARVEVSATRAADGAWEFAVRDHGPGIAPEYHERIFTIFQTLESRDVVESTGIGLSIVKKLVEGRGGRVWVDSAEGGGSTFRFLWPAQSASTEPSVTDSGD</sequence>
<dbReference type="GO" id="GO:0006355">
    <property type="term" value="P:regulation of DNA-templated transcription"/>
    <property type="evidence" value="ECO:0007669"/>
    <property type="project" value="InterPro"/>
</dbReference>
<dbReference type="SUPFAM" id="SSF47384">
    <property type="entry name" value="Homodimeric domain of signal transducing histidine kinase"/>
    <property type="match status" value="1"/>
</dbReference>
<dbReference type="Pfam" id="PF02518">
    <property type="entry name" value="HATPase_c"/>
    <property type="match status" value="1"/>
</dbReference>
<evidence type="ECO:0000259" key="9">
    <source>
        <dbReference type="PROSITE" id="PS50112"/>
    </source>
</evidence>
<keyword evidence="4" id="KW-0808">Transferase</keyword>
<comment type="caution">
    <text evidence="11">The sequence shown here is derived from an EMBL/GenBank/DDBJ whole genome shotgun (WGS) entry which is preliminary data.</text>
</comment>
<dbReference type="InterPro" id="IPR000014">
    <property type="entry name" value="PAS"/>
</dbReference>
<dbReference type="CDD" id="cd00082">
    <property type="entry name" value="HisKA"/>
    <property type="match status" value="1"/>
</dbReference>
<dbReference type="RefSeq" id="WP_183685784.1">
    <property type="nucleotide sequence ID" value="NZ_JABDTL010000002.1"/>
</dbReference>
<dbReference type="InterPro" id="IPR001610">
    <property type="entry name" value="PAC"/>
</dbReference>
<dbReference type="PROSITE" id="PS50109">
    <property type="entry name" value="HIS_KIN"/>
    <property type="match status" value="1"/>
</dbReference>
<dbReference type="Pfam" id="PF13185">
    <property type="entry name" value="GAF_2"/>
    <property type="match status" value="1"/>
</dbReference>
<evidence type="ECO:0000256" key="4">
    <source>
        <dbReference type="ARBA" id="ARBA00022679"/>
    </source>
</evidence>
<feature type="domain" description="PAC" evidence="10">
    <location>
        <begin position="580"/>
        <end position="632"/>
    </location>
</feature>
<dbReference type="InterPro" id="IPR000700">
    <property type="entry name" value="PAS-assoc_C"/>
</dbReference>
<dbReference type="Pfam" id="PF00512">
    <property type="entry name" value="HisKA"/>
    <property type="match status" value="1"/>
</dbReference>
<evidence type="ECO:0000256" key="2">
    <source>
        <dbReference type="ARBA" id="ARBA00012438"/>
    </source>
</evidence>
<dbReference type="PROSITE" id="PS50113">
    <property type="entry name" value="PAC"/>
    <property type="match status" value="3"/>
</dbReference>
<dbReference type="EC" id="2.7.13.3" evidence="2"/>
<dbReference type="PROSITE" id="PS50112">
    <property type="entry name" value="PAS"/>
    <property type="match status" value="1"/>
</dbReference>
<dbReference type="SUPFAM" id="SSF55781">
    <property type="entry name" value="GAF domain-like"/>
    <property type="match status" value="1"/>
</dbReference>
<dbReference type="InterPro" id="IPR013656">
    <property type="entry name" value="PAS_4"/>
</dbReference>
<dbReference type="Pfam" id="PF08448">
    <property type="entry name" value="PAS_4"/>
    <property type="match status" value="1"/>
</dbReference>
<feature type="domain" description="PAS" evidence="9">
    <location>
        <begin position="17"/>
        <end position="69"/>
    </location>
</feature>
<dbReference type="InterPro" id="IPR013767">
    <property type="entry name" value="PAS_fold"/>
</dbReference>
<protein>
    <recommendedName>
        <fullName evidence="2">histidine kinase</fullName>
        <ecNumber evidence="2">2.7.13.3</ecNumber>
    </recommendedName>
</protein>
<evidence type="ECO:0000259" key="10">
    <source>
        <dbReference type="PROSITE" id="PS50113"/>
    </source>
</evidence>
<evidence type="ECO:0000256" key="3">
    <source>
        <dbReference type="ARBA" id="ARBA00022553"/>
    </source>
</evidence>
<dbReference type="Proteomes" id="UP000582837">
    <property type="component" value="Unassembled WGS sequence"/>
</dbReference>
<accession>A0A841H410</accession>
<dbReference type="SMART" id="SM00091">
    <property type="entry name" value="PAS"/>
    <property type="match status" value="4"/>
</dbReference>
<dbReference type="InterPro" id="IPR036097">
    <property type="entry name" value="HisK_dim/P_sf"/>
</dbReference>
<dbReference type="AlphaFoldDB" id="A0A841H410"/>
<dbReference type="InterPro" id="IPR036890">
    <property type="entry name" value="HATPase_C_sf"/>
</dbReference>
<dbReference type="GO" id="GO:0030295">
    <property type="term" value="F:protein kinase activator activity"/>
    <property type="evidence" value="ECO:0007669"/>
    <property type="project" value="TreeGrafter"/>
</dbReference>
<keyword evidence="3" id="KW-0597">Phosphoprotein</keyword>
<comment type="catalytic activity">
    <reaction evidence="1">
        <text>ATP + protein L-histidine = ADP + protein N-phospho-L-histidine.</text>
        <dbReference type="EC" id="2.7.13.3"/>
    </reaction>
</comment>
<keyword evidence="6" id="KW-0472">Membrane</keyword>
<dbReference type="GO" id="GO:0016020">
    <property type="term" value="C:membrane"/>
    <property type="evidence" value="ECO:0007669"/>
    <property type="project" value="UniProtKB-SubCell"/>
</dbReference>
<feature type="domain" description="PAC" evidence="10">
    <location>
        <begin position="95"/>
        <end position="146"/>
    </location>
</feature>
<dbReference type="Pfam" id="PF13426">
    <property type="entry name" value="PAS_9"/>
    <property type="match status" value="1"/>
</dbReference>
<evidence type="ECO:0000256" key="6">
    <source>
        <dbReference type="ARBA" id="ARBA00023136"/>
    </source>
</evidence>
<dbReference type="SMART" id="SM00086">
    <property type="entry name" value="PAC"/>
    <property type="match status" value="3"/>
</dbReference>
<dbReference type="InterPro" id="IPR003661">
    <property type="entry name" value="HisK_dim/P_dom"/>
</dbReference>
<dbReference type="PRINTS" id="PR00344">
    <property type="entry name" value="BCTRLSENSOR"/>
</dbReference>
<dbReference type="InterPro" id="IPR004358">
    <property type="entry name" value="Sig_transdc_His_kin-like_C"/>
</dbReference>
<dbReference type="InterPro" id="IPR003018">
    <property type="entry name" value="GAF"/>
</dbReference>
<dbReference type="InterPro" id="IPR005467">
    <property type="entry name" value="His_kinase_dom"/>
</dbReference>
<dbReference type="SMART" id="SM00387">
    <property type="entry name" value="HATPase_c"/>
    <property type="match status" value="1"/>
</dbReference>
<dbReference type="Gene3D" id="1.10.287.130">
    <property type="match status" value="1"/>
</dbReference>
<reference evidence="11 12" key="1">
    <citation type="submission" date="2020-08" db="EMBL/GenBank/DDBJ databases">
        <title>Genomic Encyclopedia of Type Strains, Phase IV (KMG-IV): sequencing the most valuable type-strain genomes for metagenomic binning, comparative biology and taxonomic classification.</title>
        <authorList>
            <person name="Goeker M."/>
        </authorList>
    </citation>
    <scope>NUCLEOTIDE SEQUENCE [LARGE SCALE GENOMIC DNA]</scope>
    <source>
        <strain evidence="11 12">DSM 29007</strain>
    </source>
</reference>
<evidence type="ECO:0000256" key="7">
    <source>
        <dbReference type="SAM" id="Coils"/>
    </source>
</evidence>
<keyword evidence="7" id="KW-0175">Coiled coil</keyword>
<dbReference type="SMART" id="SM00065">
    <property type="entry name" value="GAF"/>
    <property type="match status" value="1"/>
</dbReference>
<dbReference type="GO" id="GO:0000156">
    <property type="term" value="F:phosphorelay response regulator activity"/>
    <property type="evidence" value="ECO:0007669"/>
    <property type="project" value="TreeGrafter"/>
</dbReference>
<dbReference type="Pfam" id="PF13188">
    <property type="entry name" value="PAS_8"/>
    <property type="match status" value="1"/>
</dbReference>
<dbReference type="GO" id="GO:0000155">
    <property type="term" value="F:phosphorelay sensor kinase activity"/>
    <property type="evidence" value="ECO:0007669"/>
    <property type="project" value="InterPro"/>
</dbReference>
<evidence type="ECO:0000313" key="12">
    <source>
        <dbReference type="Proteomes" id="UP000582837"/>
    </source>
</evidence>
<keyword evidence="5" id="KW-0418">Kinase</keyword>
<evidence type="ECO:0000256" key="5">
    <source>
        <dbReference type="ARBA" id="ARBA00022777"/>
    </source>
</evidence>
<dbReference type="Pfam" id="PF00989">
    <property type="entry name" value="PAS"/>
    <property type="match status" value="1"/>
</dbReference>
<dbReference type="CDD" id="cd00130">
    <property type="entry name" value="PAS"/>
    <property type="match status" value="1"/>
</dbReference>
<keyword evidence="12" id="KW-1185">Reference proteome</keyword>